<feature type="domain" description="HEPN" evidence="1">
    <location>
        <begin position="154"/>
        <end position="269"/>
    </location>
</feature>
<dbReference type="PANTHER" id="PTHR33933">
    <property type="entry name" value="NUCLEOTIDYLTRANSFERASE"/>
    <property type="match status" value="1"/>
</dbReference>
<name>A0A1I1M6W0_9SPHI</name>
<keyword evidence="3" id="KW-1185">Reference proteome</keyword>
<dbReference type="Proteomes" id="UP000199577">
    <property type="component" value="Unassembled WGS sequence"/>
</dbReference>
<dbReference type="PROSITE" id="PS50910">
    <property type="entry name" value="HEPN"/>
    <property type="match status" value="1"/>
</dbReference>
<dbReference type="CDD" id="cd05403">
    <property type="entry name" value="NT_KNTase_like"/>
    <property type="match status" value="1"/>
</dbReference>
<dbReference type="STRING" id="623281.SAMN05421747_1275"/>
<proteinExistence type="predicted"/>
<dbReference type="SUPFAM" id="SSF81593">
    <property type="entry name" value="Nucleotidyltransferase substrate binding subunit/domain"/>
    <property type="match status" value="1"/>
</dbReference>
<dbReference type="OrthoDB" id="1321649at2"/>
<dbReference type="InterPro" id="IPR052548">
    <property type="entry name" value="Type_VII_TA_antitoxin"/>
</dbReference>
<dbReference type="AlphaFoldDB" id="A0A1I1M6W0"/>
<accession>A0A1I1M6W0</accession>
<evidence type="ECO:0000259" key="1">
    <source>
        <dbReference type="PROSITE" id="PS50910"/>
    </source>
</evidence>
<gene>
    <name evidence="2" type="ORF">SAMN05421747_1275</name>
</gene>
<reference evidence="2 3" key="1">
    <citation type="submission" date="2016-10" db="EMBL/GenBank/DDBJ databases">
        <authorList>
            <person name="de Groot N.N."/>
        </authorList>
    </citation>
    <scope>NUCLEOTIDE SEQUENCE [LARGE SCALE GENOMIC DNA]</scope>
    <source>
        <strain evidence="2 3">DSM 22900</strain>
    </source>
</reference>
<dbReference type="Pfam" id="PF05168">
    <property type="entry name" value="HEPN"/>
    <property type="match status" value="1"/>
</dbReference>
<dbReference type="SMART" id="SM00748">
    <property type="entry name" value="HEPN"/>
    <property type="match status" value="1"/>
</dbReference>
<dbReference type="EMBL" id="FOLL01000027">
    <property type="protein sequence ID" value="SFC78958.1"/>
    <property type="molecule type" value="Genomic_DNA"/>
</dbReference>
<dbReference type="InterPro" id="IPR043519">
    <property type="entry name" value="NT_sf"/>
</dbReference>
<dbReference type="InterPro" id="IPR007842">
    <property type="entry name" value="HEPN_dom"/>
</dbReference>
<protein>
    <recommendedName>
        <fullName evidence="1">HEPN domain-containing protein</fullName>
    </recommendedName>
</protein>
<dbReference type="PANTHER" id="PTHR33933:SF1">
    <property type="entry name" value="PROTEIN ADENYLYLTRANSFERASE MNTA-RELATED"/>
    <property type="match status" value="1"/>
</dbReference>
<sequence>MNLLSHLPEEKQKEILAAVEIIKEEANPEKIILFGSHATGKWVDSSYVEDGIKLSYISDYDFLVVLSDDKKDQETSIASHIENRCNDFEGIVSPAPHTISYINHGLSFGQFFFIRIINEGILLYDTGNTEFVKPKILTPEEQKKKAQDYFDLWFPNGDDFLTGANFYLTRDKYRLCAFSLHQAAENFYATALLVFEGYKPTMHGLQKMRNYSKHLSRELYTLFLTPPEDAHQTHLFDLLKRGYIEARYKPNYNITREECEELIAKLTQMKEIVKRICTEKIQSIK</sequence>
<dbReference type="Gene3D" id="3.30.460.10">
    <property type="entry name" value="Beta Polymerase, domain 2"/>
    <property type="match status" value="1"/>
</dbReference>
<dbReference type="SUPFAM" id="SSF81301">
    <property type="entry name" value="Nucleotidyltransferase"/>
    <property type="match status" value="1"/>
</dbReference>
<evidence type="ECO:0000313" key="3">
    <source>
        <dbReference type="Proteomes" id="UP000199577"/>
    </source>
</evidence>
<evidence type="ECO:0000313" key="2">
    <source>
        <dbReference type="EMBL" id="SFC78958.1"/>
    </source>
</evidence>
<dbReference type="RefSeq" id="WP_090975066.1">
    <property type="nucleotide sequence ID" value="NZ_FOLL01000027.1"/>
</dbReference>
<dbReference type="Gene3D" id="1.20.120.330">
    <property type="entry name" value="Nucleotidyltransferases domain 2"/>
    <property type="match status" value="1"/>
</dbReference>
<organism evidence="2 3">
    <name type="scientific">Parapedobacter composti</name>
    <dbReference type="NCBI Taxonomy" id="623281"/>
    <lineage>
        <taxon>Bacteria</taxon>
        <taxon>Pseudomonadati</taxon>
        <taxon>Bacteroidota</taxon>
        <taxon>Sphingobacteriia</taxon>
        <taxon>Sphingobacteriales</taxon>
        <taxon>Sphingobacteriaceae</taxon>
        <taxon>Parapedobacter</taxon>
    </lineage>
</organism>